<feature type="transmembrane region" description="Helical" evidence="1">
    <location>
        <begin position="34"/>
        <end position="62"/>
    </location>
</feature>
<organism evidence="2 3">
    <name type="scientific">Rodentolepis nana</name>
    <name type="common">Dwarf tapeworm</name>
    <name type="synonym">Hymenolepis nana</name>
    <dbReference type="NCBI Taxonomy" id="102285"/>
    <lineage>
        <taxon>Eukaryota</taxon>
        <taxon>Metazoa</taxon>
        <taxon>Spiralia</taxon>
        <taxon>Lophotrochozoa</taxon>
        <taxon>Platyhelminthes</taxon>
        <taxon>Cestoda</taxon>
        <taxon>Eucestoda</taxon>
        <taxon>Cyclophyllidea</taxon>
        <taxon>Hymenolepididae</taxon>
        <taxon>Rodentolepis</taxon>
    </lineage>
</organism>
<accession>A0A3P7SKA3</accession>
<gene>
    <name evidence="2" type="ORF">HNAJ_LOCUS10092</name>
</gene>
<keyword evidence="3" id="KW-1185">Reference proteome</keyword>
<dbReference type="EMBL" id="UZAE01012878">
    <property type="protein sequence ID" value="VDO07159.1"/>
    <property type="molecule type" value="Genomic_DNA"/>
</dbReference>
<evidence type="ECO:0000313" key="3">
    <source>
        <dbReference type="Proteomes" id="UP000278807"/>
    </source>
</evidence>
<dbReference type="AlphaFoldDB" id="A0A3P7SKA3"/>
<dbReference type="Proteomes" id="UP000278807">
    <property type="component" value="Unassembled WGS sequence"/>
</dbReference>
<proteinExistence type="predicted"/>
<reference evidence="2 3" key="1">
    <citation type="submission" date="2018-11" db="EMBL/GenBank/DDBJ databases">
        <authorList>
            <consortium name="Pathogen Informatics"/>
        </authorList>
    </citation>
    <scope>NUCLEOTIDE SEQUENCE [LARGE SCALE GENOMIC DNA]</scope>
</reference>
<keyword evidence="1" id="KW-0472">Membrane</keyword>
<keyword evidence="1" id="KW-1133">Transmembrane helix</keyword>
<name>A0A3P7SKA3_RODNA</name>
<protein>
    <submittedName>
        <fullName evidence="2">Uncharacterized protein</fullName>
    </submittedName>
</protein>
<evidence type="ECO:0000256" key="1">
    <source>
        <dbReference type="SAM" id="Phobius"/>
    </source>
</evidence>
<keyword evidence="1" id="KW-0812">Transmembrane</keyword>
<sequence length="75" mass="8330">MTDKRRECLLKLAESICWTANEPVLSSGHNTHKLFIFGQFFMIIISGVAIFADGVLLALCSVNADVGVEKQRDFL</sequence>
<evidence type="ECO:0000313" key="2">
    <source>
        <dbReference type="EMBL" id="VDO07159.1"/>
    </source>
</evidence>